<feature type="compositionally biased region" description="Basic and acidic residues" evidence="7">
    <location>
        <begin position="339"/>
        <end position="351"/>
    </location>
</feature>
<keyword evidence="2 5" id="KW-0479">Metal-binding</keyword>
<dbReference type="CDD" id="cd16620">
    <property type="entry name" value="vRING-HC-C4C4_RBBP6"/>
    <property type="match status" value="1"/>
</dbReference>
<protein>
    <recommendedName>
        <fullName evidence="11">RING-type domain-containing protein</fullName>
    </recommendedName>
</protein>
<reference evidence="10" key="1">
    <citation type="submission" date="2017-05" db="UniProtKB">
        <authorList>
            <consortium name="EnsemblMetazoa"/>
        </authorList>
    </citation>
    <scope>IDENTIFICATION</scope>
</reference>
<dbReference type="InterPro" id="IPR018797">
    <property type="entry name" value="FAM98"/>
</dbReference>
<evidence type="ECO:0000256" key="5">
    <source>
        <dbReference type="PROSITE-ProRule" id="PRU00207"/>
    </source>
</evidence>
<dbReference type="InterPro" id="IPR013083">
    <property type="entry name" value="Znf_RING/FYVE/PHD"/>
</dbReference>
<keyword evidence="6" id="KW-0175">Coiled coil</keyword>
<organism evidence="10">
    <name type="scientific">Amphimedon queenslandica</name>
    <name type="common">Sponge</name>
    <dbReference type="NCBI Taxonomy" id="400682"/>
    <lineage>
        <taxon>Eukaryota</taxon>
        <taxon>Metazoa</taxon>
        <taxon>Porifera</taxon>
        <taxon>Demospongiae</taxon>
        <taxon>Heteroscleromorpha</taxon>
        <taxon>Haplosclerida</taxon>
        <taxon>Niphatidae</taxon>
        <taxon>Amphimedon</taxon>
    </lineage>
</organism>
<feature type="compositionally biased region" description="Gly residues" evidence="7">
    <location>
        <begin position="352"/>
        <end position="367"/>
    </location>
</feature>
<feature type="coiled-coil region" evidence="6">
    <location>
        <begin position="695"/>
        <end position="737"/>
    </location>
</feature>
<feature type="zinc finger region" description="TRAF-type" evidence="5">
    <location>
        <begin position="564"/>
        <end position="617"/>
    </location>
</feature>
<dbReference type="GO" id="GO:0008270">
    <property type="term" value="F:zinc ion binding"/>
    <property type="evidence" value="ECO:0007669"/>
    <property type="project" value="UniProtKB-KW"/>
</dbReference>
<dbReference type="Pfam" id="PF10239">
    <property type="entry name" value="DUF2465"/>
    <property type="match status" value="1"/>
</dbReference>
<evidence type="ECO:0000313" key="10">
    <source>
        <dbReference type="EnsemblMetazoa" id="Aqu2.1.25415_001"/>
    </source>
</evidence>
<dbReference type="PROSITE" id="PS50089">
    <property type="entry name" value="ZF_RING_2"/>
    <property type="match status" value="1"/>
</dbReference>
<evidence type="ECO:0000259" key="8">
    <source>
        <dbReference type="PROSITE" id="PS50089"/>
    </source>
</evidence>
<dbReference type="eggNOG" id="KOG0297">
    <property type="taxonomic scope" value="Eukaryota"/>
</dbReference>
<dbReference type="InParanoid" id="A0A1X7UD45"/>
<feature type="region of interest" description="Disordered" evidence="7">
    <location>
        <begin position="313"/>
        <end position="368"/>
    </location>
</feature>
<evidence type="ECO:0000256" key="4">
    <source>
        <dbReference type="ARBA" id="ARBA00022833"/>
    </source>
</evidence>
<dbReference type="PROSITE" id="PS50145">
    <property type="entry name" value="ZF_TRAF"/>
    <property type="match status" value="2"/>
</dbReference>
<evidence type="ECO:0000256" key="7">
    <source>
        <dbReference type="SAM" id="MobiDB-lite"/>
    </source>
</evidence>
<dbReference type="PANTHER" id="PTHR31353">
    <property type="entry name" value="FAM98"/>
    <property type="match status" value="1"/>
</dbReference>
<evidence type="ECO:0000259" key="9">
    <source>
        <dbReference type="PROSITE" id="PS50145"/>
    </source>
</evidence>
<dbReference type="GO" id="GO:0072669">
    <property type="term" value="C:tRNA-splicing ligase complex"/>
    <property type="evidence" value="ECO:0007669"/>
    <property type="project" value="TreeGrafter"/>
</dbReference>
<keyword evidence="4 5" id="KW-0862">Zinc</keyword>
<dbReference type="Pfam" id="PF02176">
    <property type="entry name" value="zf-TRAF"/>
    <property type="match status" value="1"/>
</dbReference>
<dbReference type="EnsemblMetazoa" id="Aqu2.1.25415_001">
    <property type="protein sequence ID" value="Aqu2.1.25415_001"/>
    <property type="gene ID" value="Aqu2.1.25415"/>
</dbReference>
<accession>A0A1X7UD45</accession>
<sequence length="885" mass="99716">MADYAEMDNDLLDKILYSLDEIHCRGPLLEEVEGKDGTQTGLEIAIASGLKDRNYVQLVMCLTSELKELLKLNETVTEPSGPDDSESFHLELRSFLNELKCYHETLVTDLAAFNEPRNRLILIDYLLSELMTARLLKVKIEESTEYKRNNFESNPYDVQSNLSAILNVFGVDTPPPHVTPTMILDKIIKKTQEHISKAPAGFIGKPLVLQPLSAEQWGTLDRINEALLKEYSVRRQMLLTRCSVTVQSFKWSDRTKGKDESFTSVYQSKWTPLKEKAPIPIARVLAAKNDLLSIERTSSGSVRQNTVSDINKVLIGSVPDRGGRPNETRPPPEMPSFKQRTEAPREKRDGGGGRGGRGSGGGRGGRVQGAMVVIGEGEEKGVELMMGAMEDSTEQAMAPNYGYDNYSGTYGNYGGGGGGYQRGYSYEDRGPGGGGQHVTTVTTSICYHNSHMLCSPSVAYMMAWFSKDELSFVKEVPDQIDIECPVCLHILTDPYQVSCCGRNFCKSCIERIKDSDGSCPMCKEETYQSFADKNIGRIINGLQVYCTNKEKGCQWKGDLKYLPTHLSKGKREGECQYEEVECRYDECLTRDQRQHLNVHEEEWCDQRPYSCEHCYEEGTYSFIIIFHVEVCSKYPTKCPNDCTSSVMPRESVPDHWTQCPLEPVDCVFSWAGCNDKPLRKDVDKHTAAIEHMTLLAVACGQLKKENEQIKKENERIKEEMMEEIKKLQEENEKTKEVNTQTLSYLGVINNDTHPILPVTVSRSGDVVHFYTEVGGHHMSAAYLQPTLYLAFHDGKFDKLRAFSQPKILLKYDSDDAQPVQIKSYRKVDDNILTQAVTEPSKRQDDGLTSIHIVNVISINITLTSSNEVTVIVTRMSKLRYQSVRF</sequence>
<dbReference type="PANTHER" id="PTHR31353:SF1">
    <property type="entry name" value="PROTEIN FAM98B"/>
    <property type="match status" value="1"/>
</dbReference>
<evidence type="ECO:0008006" key="11">
    <source>
        <dbReference type="Google" id="ProtNLM"/>
    </source>
</evidence>
<dbReference type="eggNOG" id="KOG3973">
    <property type="taxonomic scope" value="Eukaryota"/>
</dbReference>
<evidence type="ECO:0000256" key="3">
    <source>
        <dbReference type="ARBA" id="ARBA00022771"/>
    </source>
</evidence>
<keyword evidence="3 5" id="KW-0863">Zinc-finger</keyword>
<dbReference type="SMART" id="SM00184">
    <property type="entry name" value="RING"/>
    <property type="match status" value="1"/>
</dbReference>
<comment type="similarity">
    <text evidence="1">Belongs to the FAM98 family.</text>
</comment>
<proteinExistence type="inferred from homology"/>
<dbReference type="OrthoDB" id="512356at2759"/>
<feature type="domain" description="RING-type" evidence="8">
    <location>
        <begin position="484"/>
        <end position="523"/>
    </location>
</feature>
<dbReference type="AlphaFoldDB" id="A0A1X7UD45"/>
<dbReference type="SUPFAM" id="SSF57850">
    <property type="entry name" value="RING/U-box"/>
    <property type="match status" value="1"/>
</dbReference>
<feature type="domain" description="TRAF-type" evidence="9">
    <location>
        <begin position="627"/>
        <end position="673"/>
    </location>
</feature>
<evidence type="ECO:0000256" key="2">
    <source>
        <dbReference type="ARBA" id="ARBA00022723"/>
    </source>
</evidence>
<dbReference type="STRING" id="400682.A0A1X7UD45"/>
<evidence type="ECO:0000256" key="1">
    <source>
        <dbReference type="ARBA" id="ARBA00007218"/>
    </source>
</evidence>
<evidence type="ECO:0000256" key="6">
    <source>
        <dbReference type="SAM" id="Coils"/>
    </source>
</evidence>
<dbReference type="InterPro" id="IPR001841">
    <property type="entry name" value="Znf_RING"/>
</dbReference>
<feature type="domain" description="TRAF-type" evidence="9">
    <location>
        <begin position="564"/>
        <end position="617"/>
    </location>
</feature>
<name>A0A1X7UD45_AMPQE</name>
<dbReference type="InterPro" id="IPR001293">
    <property type="entry name" value="Znf_TRAF"/>
</dbReference>
<feature type="zinc finger region" description="TRAF-type" evidence="5">
    <location>
        <begin position="627"/>
        <end position="673"/>
    </location>
</feature>
<dbReference type="Gene3D" id="3.30.40.10">
    <property type="entry name" value="Zinc/RING finger domain, C3HC4 (zinc finger)"/>
    <property type="match status" value="2"/>
</dbReference>